<keyword evidence="2" id="KW-1185">Reference proteome</keyword>
<reference evidence="1 2" key="1">
    <citation type="journal article" date="2014" name="Environ. Microbiol.">
        <title>Comparative genomics of the marine bacterial genus Glaciecola reveals the high degree of genomic diversity and genomic characteristic for cold adaptation.</title>
        <authorList>
            <person name="Qin Q.L."/>
            <person name="Xie B.B."/>
            <person name="Yu Y."/>
            <person name="Shu Y.L."/>
            <person name="Rong J.C."/>
            <person name="Zhang Y.J."/>
            <person name="Zhao D.L."/>
            <person name="Chen X.L."/>
            <person name="Zhang X.Y."/>
            <person name="Chen B."/>
            <person name="Zhou B.C."/>
            <person name="Zhang Y.Z."/>
        </authorList>
    </citation>
    <scope>NUCLEOTIDE SEQUENCE [LARGE SCALE GENOMIC DNA]</scope>
    <source>
        <strain evidence="1 2">NO2</strain>
    </source>
</reference>
<comment type="caution">
    <text evidence="1">The sequence shown here is derived from an EMBL/GenBank/DDBJ whole genome shotgun (WGS) entry which is preliminary data.</text>
</comment>
<sequence length="39" mass="4280">MSKALMCAFVHLKLPQCWLAPTTAYIDSDMRLPKGPSSA</sequence>
<dbReference type="EMBL" id="BAEK01000084">
    <property type="protein sequence ID" value="GAC07463.1"/>
    <property type="molecule type" value="Genomic_DNA"/>
</dbReference>
<gene>
    <name evidence="1" type="ORF">GAGA_4639</name>
</gene>
<accession>A0ABQ0IDI4</accession>
<evidence type="ECO:0000313" key="2">
    <source>
        <dbReference type="Proteomes" id="UP000008372"/>
    </source>
</evidence>
<dbReference type="Proteomes" id="UP000008372">
    <property type="component" value="Unassembled WGS sequence"/>
</dbReference>
<proteinExistence type="predicted"/>
<organism evidence="1 2">
    <name type="scientific">Paraglaciecola agarilytica NO2</name>
    <dbReference type="NCBI Taxonomy" id="1125747"/>
    <lineage>
        <taxon>Bacteria</taxon>
        <taxon>Pseudomonadati</taxon>
        <taxon>Pseudomonadota</taxon>
        <taxon>Gammaproteobacteria</taxon>
        <taxon>Alteromonadales</taxon>
        <taxon>Alteromonadaceae</taxon>
        <taxon>Paraglaciecola</taxon>
    </lineage>
</organism>
<protein>
    <submittedName>
        <fullName evidence="1">Uncharacterized protein</fullName>
    </submittedName>
</protein>
<evidence type="ECO:0000313" key="1">
    <source>
        <dbReference type="EMBL" id="GAC07463.1"/>
    </source>
</evidence>
<name>A0ABQ0IDI4_9ALTE</name>